<name>A0ACC5XJ55_PANGG</name>
<evidence type="ECO:0000313" key="2">
    <source>
        <dbReference type="Proteomes" id="UP000829447"/>
    </source>
</evidence>
<gene>
    <name evidence="1" type="ORF">PGIGA_G00133210</name>
</gene>
<keyword evidence="2" id="KW-1185">Reference proteome</keyword>
<proteinExistence type="predicted"/>
<accession>A0ACC5XJ55</accession>
<reference evidence="1 2" key="1">
    <citation type="journal article" date="2022" name="bioRxiv">
        <title>An ancient truncated duplication of the anti-Mullerian hormone receptor type 2 gene is a potential conserved master sex determinant in the Pangasiidae catfish family.</title>
        <authorList>
            <person name="Wen M."/>
            <person name="Pan Q."/>
            <person name="Jouanno E."/>
            <person name="Montfort J."/>
            <person name="Zahm M."/>
            <person name="Cabau C."/>
            <person name="Klopp C."/>
            <person name="Iampietro C."/>
            <person name="Roques C."/>
            <person name="Bouchez O."/>
            <person name="Castinel A."/>
            <person name="Donnadieu C."/>
            <person name="Parrinello H."/>
            <person name="Poncet C."/>
            <person name="Belmonte E."/>
            <person name="Gautier V."/>
            <person name="Avarre J.-C."/>
            <person name="Dugue R."/>
            <person name="Gustiano R."/>
            <person name="Ha T.T.T."/>
            <person name="Campet M."/>
            <person name="Sriphairoj K."/>
            <person name="Ribolli J."/>
            <person name="de Almeida F.L."/>
            <person name="Desvignes T."/>
            <person name="Postlethwait J.H."/>
            <person name="Bucao C.F."/>
            <person name="Robinson-Rechavi M."/>
            <person name="Bobe J."/>
            <person name="Herpin A."/>
            <person name="Guiguen Y."/>
        </authorList>
    </citation>
    <scope>NUCLEOTIDE SEQUENCE [LARGE SCALE GENOMIC DNA]</scope>
    <source>
        <strain evidence="1">YG-Dec2019</strain>
    </source>
</reference>
<sequence length="157" mass="17838">MMIVNQSNKVEIAEEIKKDMKCSNLVLKGIELNDTGLYQCTLIQSNTVVYTPGTYLQVYVPIQMILDISERSKNSLITAEGVLLLLFVLLPGIMLICKTKGLNQLEKRKGKEEENIYEGLNLDECNSTYHQIQRSLVQGPYQDVINNDEDDIQLEKP</sequence>
<evidence type="ECO:0000313" key="1">
    <source>
        <dbReference type="EMBL" id="MCI4391358.1"/>
    </source>
</evidence>
<dbReference type="Proteomes" id="UP000829447">
    <property type="component" value="Linkage Group LG22"/>
</dbReference>
<dbReference type="EMBL" id="CM040475">
    <property type="protein sequence ID" value="MCI4391358.1"/>
    <property type="molecule type" value="Genomic_DNA"/>
</dbReference>
<protein>
    <submittedName>
        <fullName evidence="1">Uncharacterized protein</fullName>
    </submittedName>
</protein>
<comment type="caution">
    <text evidence="1">The sequence shown here is derived from an EMBL/GenBank/DDBJ whole genome shotgun (WGS) entry which is preliminary data.</text>
</comment>
<organism evidence="1 2">
    <name type="scientific">Pangasianodon gigas</name>
    <name type="common">Mekong giant catfish</name>
    <name type="synonym">Pangasius gigas</name>
    <dbReference type="NCBI Taxonomy" id="30993"/>
    <lineage>
        <taxon>Eukaryota</taxon>
        <taxon>Metazoa</taxon>
        <taxon>Chordata</taxon>
        <taxon>Craniata</taxon>
        <taxon>Vertebrata</taxon>
        <taxon>Euteleostomi</taxon>
        <taxon>Actinopterygii</taxon>
        <taxon>Neopterygii</taxon>
        <taxon>Teleostei</taxon>
        <taxon>Ostariophysi</taxon>
        <taxon>Siluriformes</taxon>
        <taxon>Pangasiidae</taxon>
        <taxon>Pangasianodon</taxon>
    </lineage>
</organism>